<reference evidence="4 5" key="1">
    <citation type="journal article" date="2015" name="Int. J. Syst. Evol. Microbiol.">
        <title>Youhaiella tibetensis gen. nov., sp. nov., isolated from subsurface sediment.</title>
        <authorList>
            <person name="Wang Y.X."/>
            <person name="Huang F.Q."/>
            <person name="Nogi Y."/>
            <person name="Pang S.J."/>
            <person name="Wang P.K."/>
            <person name="Lv J."/>
        </authorList>
    </citation>
    <scope>NUCLEOTIDE SEQUENCE [LARGE SCALE GENOMIC DNA]</scope>
    <source>
        <strain evidence="5">fig4</strain>
    </source>
</reference>
<keyword evidence="2" id="KW-0067">ATP-binding</keyword>
<evidence type="ECO:0000256" key="2">
    <source>
        <dbReference type="ARBA" id="ARBA00022840"/>
    </source>
</evidence>
<name>A0A5B9DID2_9HYPH</name>
<gene>
    <name evidence="4" type="ORF">FNA67_02155</name>
</gene>
<dbReference type="InterPro" id="IPR050445">
    <property type="entry name" value="Bact_polysacc_biosynth/exp"/>
</dbReference>
<organism evidence="4 5">
    <name type="scientific">Paradevosia tibetensis</name>
    <dbReference type="NCBI Taxonomy" id="1447062"/>
    <lineage>
        <taxon>Bacteria</taxon>
        <taxon>Pseudomonadati</taxon>
        <taxon>Pseudomonadota</taxon>
        <taxon>Alphaproteobacteria</taxon>
        <taxon>Hyphomicrobiales</taxon>
        <taxon>Devosiaceae</taxon>
        <taxon>Paradevosia</taxon>
    </lineage>
</organism>
<dbReference type="InterPro" id="IPR002586">
    <property type="entry name" value="CobQ/CobB/MinD/ParA_Nub-bd_dom"/>
</dbReference>
<dbReference type="GO" id="GO:0005886">
    <property type="term" value="C:plasma membrane"/>
    <property type="evidence" value="ECO:0007669"/>
    <property type="project" value="TreeGrafter"/>
</dbReference>
<dbReference type="KEGG" id="yti:FNA67_02155"/>
<proteinExistence type="predicted"/>
<dbReference type="Pfam" id="PF01656">
    <property type="entry name" value="CbiA"/>
    <property type="match status" value="1"/>
</dbReference>
<dbReference type="SUPFAM" id="SSF52540">
    <property type="entry name" value="P-loop containing nucleoside triphosphate hydrolases"/>
    <property type="match status" value="1"/>
</dbReference>
<dbReference type="PANTHER" id="PTHR32309:SF13">
    <property type="entry name" value="FERRIC ENTEROBACTIN TRANSPORT PROTEIN FEPE"/>
    <property type="match status" value="1"/>
</dbReference>
<dbReference type="PANTHER" id="PTHR32309">
    <property type="entry name" value="TYROSINE-PROTEIN KINASE"/>
    <property type="match status" value="1"/>
</dbReference>
<keyword evidence="4" id="KW-0418">Kinase</keyword>
<keyword evidence="4" id="KW-0808">Transferase</keyword>
<evidence type="ECO:0000256" key="1">
    <source>
        <dbReference type="ARBA" id="ARBA00022741"/>
    </source>
</evidence>
<feature type="domain" description="CobQ/CobB/MinD/ParA nucleotide binding" evidence="3">
    <location>
        <begin position="70"/>
        <end position="215"/>
    </location>
</feature>
<dbReference type="InterPro" id="IPR027417">
    <property type="entry name" value="P-loop_NTPase"/>
</dbReference>
<evidence type="ECO:0000259" key="3">
    <source>
        <dbReference type="Pfam" id="PF01656"/>
    </source>
</evidence>
<dbReference type="AlphaFoldDB" id="A0A5B9DID2"/>
<protein>
    <submittedName>
        <fullName evidence="4">CpsD/CapB family tyrosine-protein kinase</fullName>
    </submittedName>
</protein>
<dbReference type="GO" id="GO:0004713">
    <property type="term" value="F:protein tyrosine kinase activity"/>
    <property type="evidence" value="ECO:0007669"/>
    <property type="project" value="TreeGrafter"/>
</dbReference>
<evidence type="ECO:0000313" key="4">
    <source>
        <dbReference type="EMBL" id="QEE19051.1"/>
    </source>
</evidence>
<dbReference type="CDD" id="cd05387">
    <property type="entry name" value="BY-kinase"/>
    <property type="match status" value="1"/>
</dbReference>
<dbReference type="OrthoDB" id="9775724at2"/>
<dbReference type="Gene3D" id="3.40.50.300">
    <property type="entry name" value="P-loop containing nucleotide triphosphate hydrolases"/>
    <property type="match status" value="1"/>
</dbReference>
<keyword evidence="5" id="KW-1185">Reference proteome</keyword>
<dbReference type="InterPro" id="IPR005702">
    <property type="entry name" value="Wzc-like_C"/>
</dbReference>
<evidence type="ECO:0000313" key="5">
    <source>
        <dbReference type="Proteomes" id="UP000321062"/>
    </source>
</evidence>
<sequence>MQGLKMFAVNTPAPTADEIWKSLPELRLDQAKLEDNRLIAAVQPDAAHIPIDMLRTRVASMMSEKGWTRVAVTSPTAGCGKTTIAINLAFSMARRRQGKVVLIDLDFRRPRVGALLELNPKRQLEEYFEGKVRLSECFSRIGQNLAVAVNTSQVSRAAELLHSDGVKLALSEIERDLKPDMIICDLPPMLVNDDFLAFQPNAHCSLLIAGAEYSTVGEIDVCERDLAQHETLLGVVLNKCRYSPARYGYGYY</sequence>
<keyword evidence="1" id="KW-0547">Nucleotide-binding</keyword>
<dbReference type="Proteomes" id="UP000321062">
    <property type="component" value="Chromosome"/>
</dbReference>
<dbReference type="EMBL" id="CP041690">
    <property type="protein sequence ID" value="QEE19051.1"/>
    <property type="molecule type" value="Genomic_DNA"/>
</dbReference>
<accession>A0A5B9DID2</accession>